<evidence type="ECO:0000313" key="6">
    <source>
        <dbReference type="Proteomes" id="UP000251993"/>
    </source>
</evidence>
<dbReference type="Gene3D" id="3.40.1410.10">
    <property type="entry name" value="Chorismate lyase-like"/>
    <property type="match status" value="1"/>
</dbReference>
<dbReference type="GO" id="GO:0003700">
    <property type="term" value="F:DNA-binding transcription factor activity"/>
    <property type="evidence" value="ECO:0007669"/>
    <property type="project" value="InterPro"/>
</dbReference>
<dbReference type="GO" id="GO:0045892">
    <property type="term" value="P:negative regulation of DNA-templated transcription"/>
    <property type="evidence" value="ECO:0007669"/>
    <property type="project" value="TreeGrafter"/>
</dbReference>
<dbReference type="InterPro" id="IPR036388">
    <property type="entry name" value="WH-like_DNA-bd_sf"/>
</dbReference>
<sequence>MSEVPARLPHYQHLYETLRQQLIKGVYEIGSLLPSEKELQQTYNLTQPTIRQALSMLAEEGFIKKYQGKGSIVQPLPVGLGMLSIQAHYPNPLHKELKEEDIRTEILKKPQLMPFPTDFLFTPAQPNEPFYYFERLRLVNKEVIFFERLAFPAAEVPDFHKQKLENRSLFGVFRSRYNIIVKGGEEKVWATAAQAPLTDIMRVAEYTPVLRLEKCIETNRPHFTIYSSLYACTDTYLLKGRF</sequence>
<dbReference type="PRINTS" id="PR00035">
    <property type="entry name" value="HTHGNTR"/>
</dbReference>
<dbReference type="GO" id="GO:0003677">
    <property type="term" value="F:DNA binding"/>
    <property type="evidence" value="ECO:0007669"/>
    <property type="project" value="UniProtKB-KW"/>
</dbReference>
<evidence type="ECO:0000256" key="1">
    <source>
        <dbReference type="ARBA" id="ARBA00023015"/>
    </source>
</evidence>
<protein>
    <submittedName>
        <fullName evidence="5">GntR family transcriptional regulator</fullName>
    </submittedName>
</protein>
<dbReference type="Pfam" id="PF00392">
    <property type="entry name" value="GntR"/>
    <property type="match status" value="1"/>
</dbReference>
<dbReference type="SMART" id="SM00866">
    <property type="entry name" value="UTRA"/>
    <property type="match status" value="1"/>
</dbReference>
<dbReference type="SUPFAM" id="SSF64288">
    <property type="entry name" value="Chorismate lyase-like"/>
    <property type="match status" value="1"/>
</dbReference>
<dbReference type="Gene3D" id="1.10.10.10">
    <property type="entry name" value="Winged helix-like DNA-binding domain superfamily/Winged helix DNA-binding domain"/>
    <property type="match status" value="1"/>
</dbReference>
<reference evidence="5 6" key="1">
    <citation type="submission" date="2018-07" db="EMBL/GenBank/DDBJ databases">
        <title>Genome sequencing of Runella.</title>
        <authorList>
            <person name="Baek M.-G."/>
            <person name="Yi H."/>
        </authorList>
    </citation>
    <scope>NUCLEOTIDE SEQUENCE [LARGE SCALE GENOMIC DNA]</scope>
    <source>
        <strain evidence="5 6">HYN0085</strain>
    </source>
</reference>
<evidence type="ECO:0000256" key="3">
    <source>
        <dbReference type="ARBA" id="ARBA00023163"/>
    </source>
</evidence>
<dbReference type="InterPro" id="IPR000524">
    <property type="entry name" value="Tscrpt_reg_HTH_GntR"/>
</dbReference>
<dbReference type="PANTHER" id="PTHR44846">
    <property type="entry name" value="MANNOSYL-D-GLYCERATE TRANSPORT/METABOLISM SYSTEM REPRESSOR MNGR-RELATED"/>
    <property type="match status" value="1"/>
</dbReference>
<dbReference type="InterPro" id="IPR036390">
    <property type="entry name" value="WH_DNA-bd_sf"/>
</dbReference>
<dbReference type="SMART" id="SM00345">
    <property type="entry name" value="HTH_GNTR"/>
    <property type="match status" value="1"/>
</dbReference>
<dbReference type="PANTHER" id="PTHR44846:SF1">
    <property type="entry name" value="MANNOSYL-D-GLYCERATE TRANSPORT_METABOLISM SYSTEM REPRESSOR MNGR-RELATED"/>
    <property type="match status" value="1"/>
</dbReference>
<proteinExistence type="predicted"/>
<dbReference type="OrthoDB" id="9815017at2"/>
<dbReference type="InterPro" id="IPR050679">
    <property type="entry name" value="Bact_HTH_transcr_reg"/>
</dbReference>
<dbReference type="Pfam" id="PF07702">
    <property type="entry name" value="UTRA"/>
    <property type="match status" value="1"/>
</dbReference>
<dbReference type="SUPFAM" id="SSF46785">
    <property type="entry name" value="Winged helix' DNA-binding domain"/>
    <property type="match status" value="1"/>
</dbReference>
<dbReference type="RefSeq" id="WP_114065387.1">
    <property type="nucleotide sequence ID" value="NZ_CP030850.1"/>
</dbReference>
<accession>A0A344TD79</accession>
<dbReference type="InterPro" id="IPR028978">
    <property type="entry name" value="Chorismate_lyase_/UTRA_dom_sf"/>
</dbReference>
<dbReference type="InterPro" id="IPR011663">
    <property type="entry name" value="UTRA"/>
</dbReference>
<keyword evidence="2" id="KW-0238">DNA-binding</keyword>
<evidence type="ECO:0000313" key="5">
    <source>
        <dbReference type="EMBL" id="AXE16600.1"/>
    </source>
</evidence>
<keyword evidence="3" id="KW-0804">Transcription</keyword>
<name>A0A344TD79_9BACT</name>
<dbReference type="Proteomes" id="UP000251993">
    <property type="component" value="Chromosome"/>
</dbReference>
<dbReference type="EMBL" id="CP030850">
    <property type="protein sequence ID" value="AXE16600.1"/>
    <property type="molecule type" value="Genomic_DNA"/>
</dbReference>
<dbReference type="KEGG" id="run:DR864_02085"/>
<organism evidence="5 6">
    <name type="scientific">Runella rosea</name>
    <dbReference type="NCBI Taxonomy" id="2259595"/>
    <lineage>
        <taxon>Bacteria</taxon>
        <taxon>Pseudomonadati</taxon>
        <taxon>Bacteroidota</taxon>
        <taxon>Cytophagia</taxon>
        <taxon>Cytophagales</taxon>
        <taxon>Spirosomataceae</taxon>
        <taxon>Runella</taxon>
    </lineage>
</organism>
<gene>
    <name evidence="5" type="ORF">DR864_02085</name>
</gene>
<keyword evidence="6" id="KW-1185">Reference proteome</keyword>
<evidence type="ECO:0000256" key="2">
    <source>
        <dbReference type="ARBA" id="ARBA00023125"/>
    </source>
</evidence>
<dbReference type="CDD" id="cd07377">
    <property type="entry name" value="WHTH_GntR"/>
    <property type="match status" value="1"/>
</dbReference>
<dbReference type="PROSITE" id="PS50949">
    <property type="entry name" value="HTH_GNTR"/>
    <property type="match status" value="1"/>
</dbReference>
<evidence type="ECO:0000259" key="4">
    <source>
        <dbReference type="PROSITE" id="PS50949"/>
    </source>
</evidence>
<feature type="domain" description="HTH gntR-type" evidence="4">
    <location>
        <begin position="8"/>
        <end position="76"/>
    </location>
</feature>
<keyword evidence="1" id="KW-0805">Transcription regulation</keyword>
<dbReference type="AlphaFoldDB" id="A0A344TD79"/>